<feature type="transmembrane region" description="Helical" evidence="1">
    <location>
        <begin position="242"/>
        <end position="263"/>
    </location>
</feature>
<feature type="transmembrane region" description="Helical" evidence="1">
    <location>
        <begin position="269"/>
        <end position="288"/>
    </location>
</feature>
<evidence type="ECO:0000313" key="2">
    <source>
        <dbReference type="EMBL" id="MBV7260230.1"/>
    </source>
</evidence>
<dbReference type="EMBL" id="JAGSPC010000003">
    <property type="protein sequence ID" value="MBV7260230.1"/>
    <property type="molecule type" value="Genomic_DNA"/>
</dbReference>
<sequence>MASLNTALLSARKRTATGDLRALIPLVGEPVIAWQISLAMQLGCTRIVVLCDAPSPEILELQHTVEDKGGEFHAIRTSLQLLTLLKPDEVLLMLLDGLVVDPQLAEIAVKDGETLRSSVFTLEAGSALTERYPAEFERIDATRCWAGLTTMRASHAQKLADLPPDGDTISLLLRIALQSRTETNPILLDEHEPIQWLLAADTEAVVERQETILDLAVPKSEWSGPTLAIASKLVRLSAGTGIANGPAICVITAVILAILSVGLVSYGNASIGLGVAALGAAVGSFGEISRDTKVTLFGAADHLNIFGYFNAVRDVFAIASLAFALTVQPVVLAALPIFVVGLLWLAAGNSTLRVAPFWNDRALHLAALAICTVYDVLSEGLVLLGLLALAQSTWRHFFAIDE</sequence>
<comment type="caution">
    <text evidence="2">The sequence shown here is derived from an EMBL/GenBank/DDBJ whole genome shotgun (WGS) entry which is preliminary data.</text>
</comment>
<gene>
    <name evidence="2" type="ORF">KCG46_11680</name>
</gene>
<keyword evidence="1" id="KW-0472">Membrane</keyword>
<reference evidence="2" key="1">
    <citation type="submission" date="2021-04" db="EMBL/GenBank/DDBJ databases">
        <authorList>
            <person name="Pira H."/>
            <person name="Risdian C."/>
            <person name="Wink J."/>
        </authorList>
    </citation>
    <scope>NUCLEOTIDE SEQUENCE</scope>
    <source>
        <strain evidence="2">WH158</strain>
    </source>
</reference>
<evidence type="ECO:0000256" key="1">
    <source>
        <dbReference type="SAM" id="Phobius"/>
    </source>
</evidence>
<feature type="transmembrane region" description="Helical" evidence="1">
    <location>
        <begin position="365"/>
        <end position="390"/>
    </location>
</feature>
<evidence type="ECO:0008006" key="4">
    <source>
        <dbReference type="Google" id="ProtNLM"/>
    </source>
</evidence>
<evidence type="ECO:0000313" key="3">
    <source>
        <dbReference type="Proteomes" id="UP001138681"/>
    </source>
</evidence>
<keyword evidence="1" id="KW-0812">Transmembrane</keyword>
<dbReference type="AlphaFoldDB" id="A0A9X1JLJ9"/>
<keyword evidence="1" id="KW-1133">Transmembrane helix</keyword>
<feature type="transmembrane region" description="Helical" evidence="1">
    <location>
        <begin position="315"/>
        <end position="345"/>
    </location>
</feature>
<keyword evidence="3" id="KW-1185">Reference proteome</keyword>
<dbReference type="RefSeq" id="WP_218405611.1">
    <property type="nucleotide sequence ID" value="NZ_JAGSPC010000003.1"/>
</dbReference>
<dbReference type="Proteomes" id="UP001138681">
    <property type="component" value="Unassembled WGS sequence"/>
</dbReference>
<name>A0A9X1JLJ9_9SPHN</name>
<organism evidence="2 3">
    <name type="scientific">Erythrobacter crassostreae</name>
    <dbReference type="NCBI Taxonomy" id="2828328"/>
    <lineage>
        <taxon>Bacteria</taxon>
        <taxon>Pseudomonadati</taxon>
        <taxon>Pseudomonadota</taxon>
        <taxon>Alphaproteobacteria</taxon>
        <taxon>Sphingomonadales</taxon>
        <taxon>Erythrobacteraceae</taxon>
        <taxon>Erythrobacter/Porphyrobacter group</taxon>
        <taxon>Erythrobacter</taxon>
    </lineage>
</organism>
<protein>
    <recommendedName>
        <fullName evidence="4">MobA-like NTP transferase domain-containing protein</fullName>
    </recommendedName>
</protein>
<proteinExistence type="predicted"/>
<accession>A0A9X1JLJ9</accession>